<evidence type="ECO:0000256" key="5">
    <source>
        <dbReference type="ARBA" id="ARBA00022840"/>
    </source>
</evidence>
<dbReference type="InterPro" id="IPR056789">
    <property type="entry name" value="LRR_R13L1-DRL21"/>
</dbReference>
<evidence type="ECO:0000259" key="8">
    <source>
        <dbReference type="Pfam" id="PF18052"/>
    </source>
</evidence>
<dbReference type="FunFam" id="3.40.50.300:FF:001091">
    <property type="entry name" value="Probable disease resistance protein At1g61300"/>
    <property type="match status" value="1"/>
</dbReference>
<keyword evidence="1" id="KW-0433">Leucine-rich repeat</keyword>
<dbReference type="Pfam" id="PF00931">
    <property type="entry name" value="NB-ARC"/>
    <property type="match status" value="1"/>
</dbReference>
<dbReference type="Pfam" id="PF23559">
    <property type="entry name" value="WHD_DRP"/>
    <property type="match status" value="1"/>
</dbReference>
<dbReference type="CDD" id="cd14798">
    <property type="entry name" value="RX-CC_like"/>
    <property type="match status" value="1"/>
</dbReference>
<evidence type="ECO:0000256" key="2">
    <source>
        <dbReference type="ARBA" id="ARBA00022737"/>
    </source>
</evidence>
<dbReference type="EMBL" id="CM031840">
    <property type="protein sequence ID" value="KAG6672885.1"/>
    <property type="molecule type" value="Genomic_DNA"/>
</dbReference>
<keyword evidence="5" id="KW-0067">ATP-binding</keyword>
<dbReference type="PANTHER" id="PTHR36766">
    <property type="entry name" value="PLANT BROAD-SPECTRUM MILDEW RESISTANCE PROTEIN RPW8"/>
    <property type="match status" value="1"/>
</dbReference>
<evidence type="ECO:0000313" key="11">
    <source>
        <dbReference type="EMBL" id="KAG6672886.1"/>
    </source>
</evidence>
<dbReference type="InterPro" id="IPR058922">
    <property type="entry name" value="WHD_DRP"/>
</dbReference>
<dbReference type="PANTHER" id="PTHR36766:SF51">
    <property type="entry name" value="DISEASE RESISTANCE RPP13-LIKE PROTEIN 1"/>
    <property type="match status" value="1"/>
</dbReference>
<sequence>MEKKHHHRKRKSILSLSPSHPRSYLQKELTNEAWRFARRNHSFTHISLHTFSTTHSFISQTKIMPAIGELFLSAALQVLFNRLASPELLQFARQEGLQKQLDKWNETLTRIRDVLDDAEEKQHTQRSVKAWLDDLRDLAYDVEDILDEVATEAALRRTLMGENQASTSKVRKLVPSCFTGLTPSAVRIKISMGSKIKEITARFNDLVTQKDQLNLKENSTPRSSKRREVPSSTSVVTEDHIYGREEVAEAVLQLLISDKHSDALTKVPIVIPIVGMGGIGKTTLAQLVYNNEKVESFFNLKAWACVSEDFDVAKVIKTILQSMSKELDCTDKDLNWLQVELKKILHEKRFLVILDDVWNEKYNDWILLRAPFEAGAPGSCIIVTTRNRRVSSLMRTIKVEPFQLELLPINACMSIFSQHALDAKDFSAHPDLKDIGEEIVFRCKGLPLAVKAVGGLLRSTQDRKEWEKVLKSTIWDIPQESSGIAPSLMLSYQNLPAHLKRCFAYCSILPKNYEFEEKEVVLLWMAEGLIHPRQDEEDMEDLGSKYFRNLLSRSFFQQSGFHKSRFLMHDLINDLAQSVAGATCFRMEDRIGGSHHGILPLKARHSSYLQSQFDGTKKFEVFSKLISLRTFLPFMQPIPGQCHLARHVLLELVPTLRCLRVLSFNGYWITELSDSISDLKHLRYLNLSNTIIRSLPESIATLYNLQTLLLKNSWCLKKLPSMLCNLVNLRHLNIENAICLEGMPVKIGKLTCLQTLSNLIVGKDNCSRVKELGPLKQLKGKFNISRLENVIEPRDAKDAELIKKIKISELSLKWSGDIDESKDRTSELEVLNGLQPHDALTKLCIINYGGTKFPSWLTPPSFPHMVSLKISNCRKCTSLPPLGQYLPSIKYLYIEGMDSVKSVGFEFCGSNCFAQCFRSLEILHFSNMKEWENWSPCEELPNLRELSISWCPKLLGKLPNNLPLPDKARIQNCELLMGSFSCFPDKCTLSTNIYQGVVCGSKVTFKSIDFSRPLSAISNEGLDMVGLAELEWLLIENCEEVTNLWSCNTGSLAHLPFLRHLKIFNCPKLVSLVAEEVDQECLQLRISSISIKNCIALESLPKALMYNNMCLQSIYLKNCDSLTHFARSHLPPTLKKLRIWGCKSMRNLVEDDDNDTNNNGSCSSGITSLLEDLDIGNCPSLEFLTSSGELPTTLQCLIITHCPKLESVAKSFHHNSFLTSITIFNCENLQLLNGGELLLPSNLRELYIFKSEKMQVPQNGILSFPREGFPTNLTSLCIFHLTITEALFDWGLDNFTSLNELQIGGCQHLVSFPEMTLPASLTSLYISELSNLECLSSEGLRKLTSLKRLSISLCENLACFPKDGLPPPLLELCISNCQKLRSFPKNGLPPSLQKLEINKCPLLEERCKKDHRGEWSKIADNIPCVAINGKYIKGIETE</sequence>
<feature type="domain" description="Disease resistance N-terminal" evidence="8">
    <location>
        <begin position="71"/>
        <end position="163"/>
    </location>
</feature>
<evidence type="ECO:0000256" key="4">
    <source>
        <dbReference type="ARBA" id="ARBA00022821"/>
    </source>
</evidence>
<evidence type="ECO:0000256" key="1">
    <source>
        <dbReference type="ARBA" id="ARBA00022614"/>
    </source>
</evidence>
<reference evidence="11" key="1">
    <citation type="submission" date="2021-01" db="EMBL/GenBank/DDBJ databases">
        <authorList>
            <person name="Lovell J.T."/>
            <person name="Bentley N."/>
            <person name="Bhattarai G."/>
            <person name="Jenkins J.W."/>
            <person name="Sreedasyam A."/>
            <person name="Alarcon Y."/>
            <person name="Bock C."/>
            <person name="Boston L."/>
            <person name="Carlson J."/>
            <person name="Cervantes K."/>
            <person name="Clermont K."/>
            <person name="Krom N."/>
            <person name="Kubenka K."/>
            <person name="Mamidi S."/>
            <person name="Mattison C."/>
            <person name="Monteros M."/>
            <person name="Pisani C."/>
            <person name="Plott C."/>
            <person name="Rajasekar S."/>
            <person name="Rhein H.S."/>
            <person name="Rohla C."/>
            <person name="Song M."/>
            <person name="Hilaire R.S."/>
            <person name="Shu S."/>
            <person name="Wells L."/>
            <person name="Wang X."/>
            <person name="Webber J."/>
            <person name="Heerema R.J."/>
            <person name="Klein P."/>
            <person name="Conner P."/>
            <person name="Grauke L."/>
            <person name="Grimwood J."/>
            <person name="Schmutz J."/>
            <person name="Randall J.J."/>
        </authorList>
    </citation>
    <scope>NUCLEOTIDE SEQUENCE</scope>
    <source>
        <tissue evidence="11">Leaf</tissue>
    </source>
</reference>
<dbReference type="GO" id="GO:0005524">
    <property type="term" value="F:ATP binding"/>
    <property type="evidence" value="ECO:0007669"/>
    <property type="project" value="UniProtKB-KW"/>
</dbReference>
<dbReference type="FunFam" id="1.10.10.10:FF:000322">
    <property type="entry name" value="Probable disease resistance protein At1g63360"/>
    <property type="match status" value="1"/>
</dbReference>
<dbReference type="EMBL" id="CM031840">
    <property type="protein sequence ID" value="KAG6672887.1"/>
    <property type="molecule type" value="Genomic_DNA"/>
</dbReference>
<protein>
    <recommendedName>
        <fullName evidence="13">Disease resistance RPP13-like protein 1</fullName>
    </recommendedName>
</protein>
<name>A0A922A5S9_CARIL</name>
<comment type="caution">
    <text evidence="11">The sequence shown here is derived from an EMBL/GenBank/DDBJ whole genome shotgun (WGS) entry which is preliminary data.</text>
</comment>
<keyword evidence="2" id="KW-0677">Repeat</keyword>
<evidence type="ECO:0000256" key="3">
    <source>
        <dbReference type="ARBA" id="ARBA00022741"/>
    </source>
</evidence>
<dbReference type="Pfam" id="PF25019">
    <property type="entry name" value="LRR_R13L1-DRL21"/>
    <property type="match status" value="1"/>
</dbReference>
<dbReference type="EMBL" id="CM031840">
    <property type="protein sequence ID" value="KAG6672886.1"/>
    <property type="molecule type" value="Genomic_DNA"/>
</dbReference>
<evidence type="ECO:0000313" key="12">
    <source>
        <dbReference type="Proteomes" id="UP000811246"/>
    </source>
</evidence>
<evidence type="ECO:0008006" key="13">
    <source>
        <dbReference type="Google" id="ProtNLM"/>
    </source>
</evidence>
<dbReference type="GO" id="GO:0043531">
    <property type="term" value="F:ADP binding"/>
    <property type="evidence" value="ECO:0007669"/>
    <property type="project" value="InterPro"/>
</dbReference>
<accession>A0A922A5S9</accession>
<dbReference type="Pfam" id="PF18052">
    <property type="entry name" value="Rx_N"/>
    <property type="match status" value="1"/>
</dbReference>
<dbReference type="GO" id="GO:0006952">
    <property type="term" value="P:defense response"/>
    <property type="evidence" value="ECO:0007669"/>
    <property type="project" value="UniProtKB-KW"/>
</dbReference>
<feature type="domain" description="Disease resistance protein winged helix" evidence="9">
    <location>
        <begin position="508"/>
        <end position="576"/>
    </location>
</feature>
<dbReference type="InterPro" id="IPR038005">
    <property type="entry name" value="RX-like_CC"/>
</dbReference>
<evidence type="ECO:0000259" key="7">
    <source>
        <dbReference type="Pfam" id="PF00931"/>
    </source>
</evidence>
<evidence type="ECO:0000256" key="6">
    <source>
        <dbReference type="SAM" id="MobiDB-lite"/>
    </source>
</evidence>
<dbReference type="InterPro" id="IPR041118">
    <property type="entry name" value="Rx_N"/>
</dbReference>
<evidence type="ECO:0000259" key="10">
    <source>
        <dbReference type="Pfam" id="PF25019"/>
    </source>
</evidence>
<keyword evidence="3" id="KW-0547">Nucleotide-binding</keyword>
<gene>
    <name evidence="11" type="ORF">I3842_16G080800</name>
</gene>
<feature type="domain" description="R13L1/DRL21-like LRR repeat region" evidence="10">
    <location>
        <begin position="770"/>
        <end position="897"/>
    </location>
</feature>
<dbReference type="InterPro" id="IPR002182">
    <property type="entry name" value="NB-ARC"/>
</dbReference>
<evidence type="ECO:0000259" key="9">
    <source>
        <dbReference type="Pfam" id="PF23559"/>
    </source>
</evidence>
<keyword evidence="4" id="KW-0611">Plant defense</keyword>
<feature type="domain" description="NB-ARC" evidence="7">
    <location>
        <begin position="249"/>
        <end position="424"/>
    </location>
</feature>
<organism evidence="11 12">
    <name type="scientific">Carya illinoinensis</name>
    <name type="common">Pecan</name>
    <dbReference type="NCBI Taxonomy" id="32201"/>
    <lineage>
        <taxon>Eukaryota</taxon>
        <taxon>Viridiplantae</taxon>
        <taxon>Streptophyta</taxon>
        <taxon>Embryophyta</taxon>
        <taxon>Tracheophyta</taxon>
        <taxon>Spermatophyta</taxon>
        <taxon>Magnoliopsida</taxon>
        <taxon>eudicotyledons</taxon>
        <taxon>Gunneridae</taxon>
        <taxon>Pentapetalae</taxon>
        <taxon>rosids</taxon>
        <taxon>fabids</taxon>
        <taxon>Fagales</taxon>
        <taxon>Juglandaceae</taxon>
        <taxon>Carya</taxon>
    </lineage>
</organism>
<proteinExistence type="predicted"/>
<dbReference type="Proteomes" id="UP000811246">
    <property type="component" value="Chromosome 16"/>
</dbReference>
<feature type="region of interest" description="Disordered" evidence="6">
    <location>
        <begin position="214"/>
        <end position="235"/>
    </location>
</feature>